<feature type="non-terminal residue" evidence="2">
    <location>
        <position position="529"/>
    </location>
</feature>
<dbReference type="AlphaFoldDB" id="A0A8S2RX33"/>
<organism evidence="2 3">
    <name type="scientific">Rotaria magnacalcarata</name>
    <dbReference type="NCBI Taxonomy" id="392030"/>
    <lineage>
        <taxon>Eukaryota</taxon>
        <taxon>Metazoa</taxon>
        <taxon>Spiralia</taxon>
        <taxon>Gnathifera</taxon>
        <taxon>Rotifera</taxon>
        <taxon>Eurotatoria</taxon>
        <taxon>Bdelloidea</taxon>
        <taxon>Philodinida</taxon>
        <taxon>Philodinidae</taxon>
        <taxon>Rotaria</taxon>
    </lineage>
</organism>
<dbReference type="GO" id="GO:0016020">
    <property type="term" value="C:membrane"/>
    <property type="evidence" value="ECO:0007669"/>
    <property type="project" value="InterPro"/>
</dbReference>
<sequence>KYRTNPRPEAYRDYTDSNRFDSIDFQQTPNLAPVEAKIASQQTSGGGDTFEDVQGGFDKALKLSWRAGSSSRTAQIVVWIADTPGHTPFCSCGCDDEYPGGLPDVPSMESFIHQIKNREIFLLLSDFTPIVHSMLISIEAIYKRKKKETQVKRMNLNSADTSSLLNQNLMIHIHVNRDPQEEVTRIKYARLWNQVKSSVSINDYDQTINTSLEPTEKHENRFKFETTIKFVEEYLNTVVQQPNSFADREQNKLTHVIVNLVRRLIFFGYNFEDLLILSETLLGILDTKSSSTPLPQISDIEHIFDSHDPNLELDDTEGKTFLKTDDTRMNHIMKLAHNLLQYFCYENIANQTKLHDLYFNDYKQISEEQEVETCCYIFLNNIQLCKTITEKHDQHFVHLIELHGRKVVYMKFLQTIVKAENQYVKTCQDIIMSELVASDEVLLFYEKGNLTDLVERKNAATEIKCHSHIDLDDIVLIVTHPDSTPEVKDAYITFLTHCYIDTEVEIKEIYNSQHIYTLIEQSFCPDIEK</sequence>
<dbReference type="SUPFAM" id="SSF100909">
    <property type="entry name" value="IP3 receptor type 1 binding core, domain 2"/>
    <property type="match status" value="1"/>
</dbReference>
<evidence type="ECO:0000259" key="1">
    <source>
        <dbReference type="Pfam" id="PF01365"/>
    </source>
</evidence>
<evidence type="ECO:0000313" key="2">
    <source>
        <dbReference type="EMBL" id="CAF4191393.1"/>
    </source>
</evidence>
<dbReference type="GO" id="GO:0005262">
    <property type="term" value="F:calcium channel activity"/>
    <property type="evidence" value="ECO:0007669"/>
    <property type="project" value="InterPro"/>
</dbReference>
<dbReference type="InterPro" id="IPR035910">
    <property type="entry name" value="RyR/IP3R_RIH_dom_sf"/>
</dbReference>
<dbReference type="InterPro" id="IPR000699">
    <property type="entry name" value="RIH_dom"/>
</dbReference>
<dbReference type="PANTHER" id="PTHR45816:SF4">
    <property type="entry name" value="RYR_IP3R HOMOLOGY ASSOCIATED DOMAIN-CONTAINING PROTEIN"/>
    <property type="match status" value="1"/>
</dbReference>
<dbReference type="Pfam" id="PF01365">
    <property type="entry name" value="RYDR_ITPR"/>
    <property type="match status" value="1"/>
</dbReference>
<name>A0A8S2RX33_9BILA</name>
<dbReference type="PANTHER" id="PTHR45816">
    <property type="entry name" value="MIR DOMAIN-CONTAINING PROTEIN"/>
    <property type="match status" value="1"/>
</dbReference>
<feature type="domain" description="RIH" evidence="1">
    <location>
        <begin position="326"/>
        <end position="443"/>
    </location>
</feature>
<feature type="non-terminal residue" evidence="2">
    <location>
        <position position="1"/>
    </location>
</feature>
<dbReference type="Proteomes" id="UP000681967">
    <property type="component" value="Unassembled WGS sequence"/>
</dbReference>
<evidence type="ECO:0000313" key="3">
    <source>
        <dbReference type="Proteomes" id="UP000681967"/>
    </source>
</evidence>
<dbReference type="EMBL" id="CAJOBH010016094">
    <property type="protein sequence ID" value="CAF4191393.1"/>
    <property type="molecule type" value="Genomic_DNA"/>
</dbReference>
<protein>
    <recommendedName>
        <fullName evidence="1">RIH domain-containing protein</fullName>
    </recommendedName>
</protein>
<gene>
    <name evidence="2" type="ORF">BYL167_LOCUS23255</name>
</gene>
<accession>A0A8S2RX33</accession>
<proteinExistence type="predicted"/>
<reference evidence="2" key="1">
    <citation type="submission" date="2021-02" db="EMBL/GenBank/DDBJ databases">
        <authorList>
            <person name="Nowell W R."/>
        </authorList>
    </citation>
    <scope>NUCLEOTIDE SEQUENCE</scope>
</reference>
<dbReference type="InterPro" id="IPR015925">
    <property type="entry name" value="Ryanodine_IP3_receptor"/>
</dbReference>
<comment type="caution">
    <text evidence="2">The sequence shown here is derived from an EMBL/GenBank/DDBJ whole genome shotgun (WGS) entry which is preliminary data.</text>
</comment>